<reference evidence="9" key="1">
    <citation type="submission" date="2022-08" db="EMBL/GenBank/DDBJ databases">
        <title>Novel sulphate-reducing endosymbionts in the free-living metamonad Anaeramoeba.</title>
        <authorList>
            <person name="Jerlstrom-Hultqvist J."/>
            <person name="Cepicka I."/>
            <person name="Gallot-Lavallee L."/>
            <person name="Salas-Leiva D."/>
            <person name="Curtis B.A."/>
            <person name="Zahonova K."/>
            <person name="Pipaliya S."/>
            <person name="Dacks J."/>
            <person name="Roger A.J."/>
        </authorList>
    </citation>
    <scope>NUCLEOTIDE SEQUENCE</scope>
    <source>
        <strain evidence="9">Busselton2</strain>
    </source>
</reference>
<dbReference type="PIRSF" id="PIRSF005673">
    <property type="entry name" value="Importin_alpha"/>
    <property type="match status" value="1"/>
</dbReference>
<dbReference type="Gene3D" id="1.25.10.10">
    <property type="entry name" value="Leucine-rich Repeat Variant"/>
    <property type="match status" value="1"/>
</dbReference>
<evidence type="ECO:0000256" key="5">
    <source>
        <dbReference type="PIRNR" id="PIRNR005673"/>
    </source>
</evidence>
<dbReference type="InterPro" id="IPR002652">
    <property type="entry name" value="Importin-a_IBB"/>
</dbReference>
<evidence type="ECO:0000313" key="9">
    <source>
        <dbReference type="EMBL" id="KAJ3449432.1"/>
    </source>
</evidence>
<evidence type="ECO:0000256" key="1">
    <source>
        <dbReference type="ARBA" id="ARBA00010394"/>
    </source>
</evidence>
<feature type="repeat" description="ARM" evidence="6">
    <location>
        <begin position="152"/>
        <end position="180"/>
    </location>
</feature>
<dbReference type="SUPFAM" id="SSF48371">
    <property type="entry name" value="ARM repeat"/>
    <property type="match status" value="1"/>
</dbReference>
<accession>A0AAV8A9M2</accession>
<proteinExistence type="inferred from homology"/>
<evidence type="ECO:0000259" key="8">
    <source>
        <dbReference type="PROSITE" id="PS51214"/>
    </source>
</evidence>
<dbReference type="Proteomes" id="UP001146793">
    <property type="component" value="Unassembled WGS sequence"/>
</dbReference>
<evidence type="ECO:0000256" key="7">
    <source>
        <dbReference type="SAM" id="MobiDB-lite"/>
    </source>
</evidence>
<evidence type="ECO:0000313" key="10">
    <source>
        <dbReference type="Proteomes" id="UP001146793"/>
    </source>
</evidence>
<name>A0AAV8A9M2_9EUKA</name>
<feature type="region of interest" description="Disordered" evidence="7">
    <location>
        <begin position="1"/>
        <end position="20"/>
    </location>
</feature>
<protein>
    <recommendedName>
        <fullName evidence="5">Importin subunit alpha</fullName>
    </recommendedName>
</protein>
<dbReference type="Pfam" id="PF01749">
    <property type="entry name" value="IBB"/>
    <property type="match status" value="1"/>
</dbReference>
<dbReference type="InterPro" id="IPR000225">
    <property type="entry name" value="Armadillo"/>
</dbReference>
<dbReference type="AlphaFoldDB" id="A0AAV8A9M2"/>
<gene>
    <name evidence="9" type="ORF">M0812_05580</name>
</gene>
<dbReference type="InterPro" id="IPR016024">
    <property type="entry name" value="ARM-type_fold"/>
</dbReference>
<feature type="repeat" description="ARM" evidence="6">
    <location>
        <begin position="109"/>
        <end position="144"/>
    </location>
</feature>
<feature type="domain" description="IBB" evidence="8">
    <location>
        <begin position="1"/>
        <end position="56"/>
    </location>
</feature>
<dbReference type="InterPro" id="IPR011989">
    <property type="entry name" value="ARM-like"/>
</dbReference>
<comment type="similarity">
    <text evidence="1 5">Belongs to the importin alpha family.</text>
</comment>
<sequence length="502" mass="57603">MSFEKKLEKRKKRFKNKPTVQDSKIKRINLVFSISKKKKDDLLQKKRNIKISNSEESQKTVEEILKTLPEISKQLSDPNCTNKLELVKDLRMMVSGKEDPPFDEIIKSGCVEDIVDFLEEDNNPELQFETAWVLSNISSGNSEQTKYIVELDVISKFIRLLSSPNNSVLEQSIWALGNIAGDCVEFRDKILSPDVFYQFLLIMESTNNKSILTNTIWVIANLVRKKPIPPLSLTNVAFPLFQQLMQSEDLSILVNSFWGLCYLSNGDLNNIQLILDLKILPIIFENLKKNIPDLVVPSLRIIGNILSGDSEQAQEVIDQDGIKPLKLYLLDNKPKLRKEACWAISNICAGTIEQIQEIYENDLIDPLLLILKQDELPIQIEACYSITSIMMYGNVDQINFLISKNVLEIFSELLNSTNFNILNLILESLDHLFNYEITIKNLNNIDYEETNNFVTVVEEYGGMKAIEKITQSQNQNLSKLAQNILTKYYYQEKNSKESIKNK</sequence>
<evidence type="ECO:0000256" key="3">
    <source>
        <dbReference type="ARBA" id="ARBA00022737"/>
    </source>
</evidence>
<dbReference type="GO" id="GO:0061608">
    <property type="term" value="F:nuclear import signal receptor activity"/>
    <property type="evidence" value="ECO:0007669"/>
    <property type="project" value="InterPro"/>
</dbReference>
<dbReference type="GO" id="GO:0005737">
    <property type="term" value="C:cytoplasm"/>
    <property type="evidence" value="ECO:0007669"/>
    <property type="project" value="InterPro"/>
</dbReference>
<dbReference type="EMBL" id="JANTQA010000012">
    <property type="protein sequence ID" value="KAJ3449432.1"/>
    <property type="molecule type" value="Genomic_DNA"/>
</dbReference>
<dbReference type="Pfam" id="PF16186">
    <property type="entry name" value="Arm_3"/>
    <property type="match status" value="1"/>
</dbReference>
<keyword evidence="3" id="KW-0677">Repeat</keyword>
<dbReference type="Pfam" id="PF00514">
    <property type="entry name" value="Arm"/>
    <property type="match status" value="3"/>
</dbReference>
<keyword evidence="2 5" id="KW-0813">Transport</keyword>
<evidence type="ECO:0000256" key="4">
    <source>
        <dbReference type="ARBA" id="ARBA00022927"/>
    </source>
</evidence>
<evidence type="ECO:0000256" key="6">
    <source>
        <dbReference type="PROSITE-ProRule" id="PRU00259"/>
    </source>
</evidence>
<keyword evidence="4 5" id="KW-0653">Protein transport</keyword>
<comment type="caution">
    <text evidence="9">The sequence shown here is derived from an EMBL/GenBank/DDBJ whole genome shotgun (WGS) entry which is preliminary data.</text>
</comment>
<dbReference type="PANTHER" id="PTHR23316">
    <property type="entry name" value="IMPORTIN ALPHA"/>
    <property type="match status" value="1"/>
</dbReference>
<dbReference type="InterPro" id="IPR032413">
    <property type="entry name" value="Arm_3"/>
</dbReference>
<evidence type="ECO:0000256" key="2">
    <source>
        <dbReference type="ARBA" id="ARBA00022448"/>
    </source>
</evidence>
<dbReference type="SMART" id="SM00185">
    <property type="entry name" value="ARM"/>
    <property type="match status" value="4"/>
</dbReference>
<dbReference type="GO" id="GO:0006606">
    <property type="term" value="P:protein import into nucleus"/>
    <property type="evidence" value="ECO:0007669"/>
    <property type="project" value="InterPro"/>
</dbReference>
<dbReference type="InterPro" id="IPR024931">
    <property type="entry name" value="Importin_alpha"/>
</dbReference>
<dbReference type="PROSITE" id="PS50176">
    <property type="entry name" value="ARM_REPEAT"/>
    <property type="match status" value="2"/>
</dbReference>
<organism evidence="9 10">
    <name type="scientific">Anaeramoeba flamelloides</name>
    <dbReference type="NCBI Taxonomy" id="1746091"/>
    <lineage>
        <taxon>Eukaryota</taxon>
        <taxon>Metamonada</taxon>
        <taxon>Anaeramoebidae</taxon>
        <taxon>Anaeramoeba</taxon>
    </lineage>
</organism>
<dbReference type="PROSITE" id="PS51214">
    <property type="entry name" value="IBB"/>
    <property type="match status" value="1"/>
</dbReference>